<sequence length="197" mass="21687">MTDGEMRFPSLGDAIAGRLTTGVVKGAVALLLAWIITLFIDVDMAFDRIAVALVLAFVLSGIAGAVIERPIVLRDRRPNPGGFAYVFLPFTASIVISFVASYALHRSISASAVVTAAVAICNLAELLWMKSWIPGPTPEEEQATIDEFTAMTKEHFADDVEEIKRGARERSRDRYYKKKARDEAKAQKRKGDGKRTR</sequence>
<feature type="transmembrane region" description="Helical" evidence="2">
    <location>
        <begin position="49"/>
        <end position="71"/>
    </location>
</feature>
<dbReference type="RefSeq" id="WP_141356529.1">
    <property type="nucleotide sequence ID" value="NZ_BAAAWM010000001.1"/>
</dbReference>
<evidence type="ECO:0008006" key="5">
    <source>
        <dbReference type="Google" id="ProtNLM"/>
    </source>
</evidence>
<gene>
    <name evidence="3" type="ORF">ANI01nite_10170</name>
</gene>
<evidence type="ECO:0000313" key="4">
    <source>
        <dbReference type="Proteomes" id="UP000316242"/>
    </source>
</evidence>
<accession>A0ABQ0RJ17</accession>
<keyword evidence="2" id="KW-1133">Transmembrane helix</keyword>
<evidence type="ECO:0000256" key="2">
    <source>
        <dbReference type="SAM" id="Phobius"/>
    </source>
</evidence>
<protein>
    <recommendedName>
        <fullName evidence="5">DUF1616 domain-containing protein</fullName>
    </recommendedName>
</protein>
<comment type="caution">
    <text evidence="3">The sequence shown here is derived from an EMBL/GenBank/DDBJ whole genome shotgun (WGS) entry which is preliminary data.</text>
</comment>
<name>A0ABQ0RJ17_GLUNI</name>
<feature type="region of interest" description="Disordered" evidence="1">
    <location>
        <begin position="161"/>
        <end position="197"/>
    </location>
</feature>
<feature type="transmembrane region" description="Helical" evidence="2">
    <location>
        <begin position="83"/>
        <end position="104"/>
    </location>
</feature>
<dbReference type="EMBL" id="BJNE01000003">
    <property type="protein sequence ID" value="GEC11814.1"/>
    <property type="molecule type" value="Genomic_DNA"/>
</dbReference>
<keyword evidence="4" id="KW-1185">Reference proteome</keyword>
<reference evidence="3 4" key="1">
    <citation type="submission" date="2019-06" db="EMBL/GenBank/DDBJ databases">
        <title>Whole genome shotgun sequence of Glutamicibacter nicotianae NBRC 14234.</title>
        <authorList>
            <person name="Hosoyama A."/>
            <person name="Uohara A."/>
            <person name="Ohji S."/>
            <person name="Ichikawa N."/>
        </authorList>
    </citation>
    <scope>NUCLEOTIDE SEQUENCE [LARGE SCALE GENOMIC DNA]</scope>
    <source>
        <strain evidence="3 4">NBRC 14234</strain>
    </source>
</reference>
<dbReference type="Proteomes" id="UP000316242">
    <property type="component" value="Unassembled WGS sequence"/>
</dbReference>
<feature type="transmembrane region" description="Helical" evidence="2">
    <location>
        <begin position="15"/>
        <end position="37"/>
    </location>
</feature>
<evidence type="ECO:0000256" key="1">
    <source>
        <dbReference type="SAM" id="MobiDB-lite"/>
    </source>
</evidence>
<organism evidence="3 4">
    <name type="scientific">Glutamicibacter nicotianae</name>
    <name type="common">Arthrobacter nicotianae</name>
    <dbReference type="NCBI Taxonomy" id="37929"/>
    <lineage>
        <taxon>Bacteria</taxon>
        <taxon>Bacillati</taxon>
        <taxon>Actinomycetota</taxon>
        <taxon>Actinomycetes</taxon>
        <taxon>Micrococcales</taxon>
        <taxon>Micrococcaceae</taxon>
        <taxon>Glutamicibacter</taxon>
    </lineage>
</organism>
<keyword evidence="2" id="KW-0812">Transmembrane</keyword>
<keyword evidence="2" id="KW-0472">Membrane</keyword>
<proteinExistence type="predicted"/>
<evidence type="ECO:0000313" key="3">
    <source>
        <dbReference type="EMBL" id="GEC11814.1"/>
    </source>
</evidence>